<dbReference type="Proteomes" id="UP000321058">
    <property type="component" value="Unassembled WGS sequence"/>
</dbReference>
<evidence type="ECO:0000313" key="7">
    <source>
        <dbReference type="EMBL" id="GEP58729.1"/>
    </source>
</evidence>
<reference evidence="7 8" key="1">
    <citation type="submission" date="2019-07" db="EMBL/GenBank/DDBJ databases">
        <title>Whole genome shotgun sequence of Reyranella soli NBRC 108950.</title>
        <authorList>
            <person name="Hosoyama A."/>
            <person name="Uohara A."/>
            <person name="Ohji S."/>
            <person name="Ichikawa N."/>
        </authorList>
    </citation>
    <scope>NUCLEOTIDE SEQUENCE [LARGE SCALE GENOMIC DNA]</scope>
    <source>
        <strain evidence="7 8">NBRC 108950</strain>
    </source>
</reference>
<dbReference type="GO" id="GO:0000270">
    <property type="term" value="P:peptidoglycan metabolic process"/>
    <property type="evidence" value="ECO:0007669"/>
    <property type="project" value="InterPro"/>
</dbReference>
<dbReference type="CDD" id="cd13401">
    <property type="entry name" value="Slt70-like"/>
    <property type="match status" value="1"/>
</dbReference>
<dbReference type="InterPro" id="IPR008939">
    <property type="entry name" value="Lytic_TGlycosylase_superhlx_U"/>
</dbReference>
<dbReference type="SUPFAM" id="SSF53955">
    <property type="entry name" value="Lysozyme-like"/>
    <property type="match status" value="1"/>
</dbReference>
<evidence type="ECO:0000256" key="1">
    <source>
        <dbReference type="ARBA" id="ARBA00007734"/>
    </source>
</evidence>
<organism evidence="7 8">
    <name type="scientific">Reyranella soli</name>
    <dbReference type="NCBI Taxonomy" id="1230389"/>
    <lineage>
        <taxon>Bacteria</taxon>
        <taxon>Pseudomonadati</taxon>
        <taxon>Pseudomonadota</taxon>
        <taxon>Alphaproteobacteria</taxon>
        <taxon>Hyphomicrobiales</taxon>
        <taxon>Reyranellaceae</taxon>
        <taxon>Reyranella</taxon>
    </lineage>
</organism>
<feature type="region of interest" description="Disordered" evidence="4">
    <location>
        <begin position="29"/>
        <end position="98"/>
    </location>
</feature>
<dbReference type="PROSITE" id="PS00922">
    <property type="entry name" value="TRANSGLYCOSYLASE"/>
    <property type="match status" value="1"/>
</dbReference>
<dbReference type="AlphaFoldDB" id="A0A512NIF8"/>
<dbReference type="GO" id="GO:0008933">
    <property type="term" value="F:peptidoglycan lytic transglycosylase activity"/>
    <property type="evidence" value="ECO:0007669"/>
    <property type="project" value="InterPro"/>
</dbReference>
<evidence type="ECO:0000259" key="6">
    <source>
        <dbReference type="Pfam" id="PF01464"/>
    </source>
</evidence>
<keyword evidence="8" id="KW-1185">Reference proteome</keyword>
<dbReference type="RefSeq" id="WP_147154123.1">
    <property type="nucleotide sequence ID" value="NZ_BKAJ01000108.1"/>
</dbReference>
<dbReference type="InterPro" id="IPR023346">
    <property type="entry name" value="Lysozyme-like_dom_sf"/>
</dbReference>
<name>A0A512NIF8_9HYPH</name>
<evidence type="ECO:0000256" key="2">
    <source>
        <dbReference type="ARBA" id="ARBA00009387"/>
    </source>
</evidence>
<evidence type="ECO:0000256" key="3">
    <source>
        <dbReference type="ARBA" id="ARBA00022729"/>
    </source>
</evidence>
<comment type="caution">
    <text evidence="7">The sequence shown here is derived from an EMBL/GenBank/DDBJ whole genome shotgun (WGS) entry which is preliminary data.</text>
</comment>
<dbReference type="SUPFAM" id="SSF48435">
    <property type="entry name" value="Bacterial muramidases"/>
    <property type="match status" value="1"/>
</dbReference>
<accession>A0A512NIF8</accession>
<comment type="similarity">
    <text evidence="1">Belongs to the transglycosylase Slt family.</text>
</comment>
<comment type="similarity">
    <text evidence="2">Belongs to the virb1 family.</text>
</comment>
<feature type="chain" id="PRO_5021756326" evidence="5">
    <location>
        <begin position="23"/>
        <end position="723"/>
    </location>
</feature>
<feature type="compositionally biased region" description="Polar residues" evidence="4">
    <location>
        <begin position="29"/>
        <end position="43"/>
    </location>
</feature>
<dbReference type="GO" id="GO:0004553">
    <property type="term" value="F:hydrolase activity, hydrolyzing O-glycosyl compounds"/>
    <property type="evidence" value="ECO:0007669"/>
    <property type="project" value="InterPro"/>
</dbReference>
<gene>
    <name evidence="7" type="ORF">RSO01_58950</name>
</gene>
<evidence type="ECO:0000256" key="4">
    <source>
        <dbReference type="SAM" id="MobiDB-lite"/>
    </source>
</evidence>
<dbReference type="Gene3D" id="1.10.530.10">
    <property type="match status" value="1"/>
</dbReference>
<dbReference type="GO" id="GO:0016020">
    <property type="term" value="C:membrane"/>
    <property type="evidence" value="ECO:0007669"/>
    <property type="project" value="InterPro"/>
</dbReference>
<feature type="domain" description="Transglycosylase SLT" evidence="6">
    <location>
        <begin position="567"/>
        <end position="671"/>
    </location>
</feature>
<dbReference type="InterPro" id="IPR008258">
    <property type="entry name" value="Transglycosylase_SLT_dom_1"/>
</dbReference>
<evidence type="ECO:0000256" key="5">
    <source>
        <dbReference type="SAM" id="SignalP"/>
    </source>
</evidence>
<proteinExistence type="inferred from homology"/>
<dbReference type="PANTHER" id="PTHR37423">
    <property type="entry name" value="SOLUBLE LYTIC MUREIN TRANSGLYCOSYLASE-RELATED"/>
    <property type="match status" value="1"/>
</dbReference>
<dbReference type="InterPro" id="IPR000189">
    <property type="entry name" value="Transglyc_AS"/>
</dbReference>
<dbReference type="Gene3D" id="1.25.20.10">
    <property type="entry name" value="Bacterial muramidases"/>
    <property type="match status" value="1"/>
</dbReference>
<keyword evidence="3 5" id="KW-0732">Signal</keyword>
<dbReference type="OrthoDB" id="9815002at2"/>
<evidence type="ECO:0000313" key="8">
    <source>
        <dbReference type="Proteomes" id="UP000321058"/>
    </source>
</evidence>
<protein>
    <submittedName>
        <fullName evidence="7">Lytic transglycosylase</fullName>
    </submittedName>
</protein>
<dbReference type="GO" id="GO:0042597">
    <property type="term" value="C:periplasmic space"/>
    <property type="evidence" value="ECO:0007669"/>
    <property type="project" value="InterPro"/>
</dbReference>
<sequence length="723" mass="78154">MKSPLYPLLVLAALTAAQSVHAQQGGVTILRGTSNDQPANGTPDTGVRRVPNGGSTAAPTPAPKPAVPPAAAAQPINEGTGIIPPPTPSETAQVLGGAAKPLSPAEAASLAAAIKAVDESRWADARAAVANFRNTLLDRYVEWSILRVAPRTDAGFSATWRFLRESPDWPEPEVLRRQAEDRIGPETSPQEVFRYFTAFPPLTSTGHMRRMEAAQVASPNDLKKFASDSWRGATFRNADENEFLNRYGHLLSGEDHIARFDRLMLEGKPQVARELLAKLPPDYQPLANARLAMATKAADAVTVLRGVAPAKLDAPAIKLERAQWMRRTGSLDDARALLAAPVANQNDAWWTERNQVARDLLAAGRAADAYAIVVPHGLTRGVSFAEAEFLAGWIALRHLKKTAEAQKHFQTLHDGVTTDGSKSRAAYWLGRTHETAGRAKEATDWYSRASAFGQTFYGQLAARKLPRTAARLPSDPVASDSDRQSLGGRELVTMARYLGQAGDYERTRPFLLRLARMVTAPGETALLGQLAVELKRPDVALTVARRGAQSGVVLFDAAFPVVELGATGAVERALALAVTRQESSFNAAAVSSSGALGLMQLLPGTARDVAGRLNVPFIQDKLTRDPAYNVQLGSQYLAEMLGRFGGSYELALAAYNAGPNRVARWLETMGDPRNGKIDMVDWIELIPFRETRNYVQSIMEGVVVYRDRLNGPFTTVPPAVGRS</sequence>
<dbReference type="PANTHER" id="PTHR37423:SF2">
    <property type="entry name" value="MEMBRANE-BOUND LYTIC MUREIN TRANSGLYCOSYLASE C"/>
    <property type="match status" value="1"/>
</dbReference>
<dbReference type="Pfam" id="PF01464">
    <property type="entry name" value="SLT"/>
    <property type="match status" value="1"/>
</dbReference>
<dbReference type="EMBL" id="BKAJ01000108">
    <property type="protein sequence ID" value="GEP58729.1"/>
    <property type="molecule type" value="Genomic_DNA"/>
</dbReference>
<feature type="signal peptide" evidence="5">
    <location>
        <begin position="1"/>
        <end position="22"/>
    </location>
</feature>